<dbReference type="GO" id="GO:0003755">
    <property type="term" value="F:peptidyl-prolyl cis-trans isomerase activity"/>
    <property type="evidence" value="ECO:0007669"/>
    <property type="project" value="InterPro"/>
</dbReference>
<name>A0A0P5B7T0_9CRUS</name>
<dbReference type="InterPro" id="IPR001841">
    <property type="entry name" value="Znf_RING"/>
</dbReference>
<protein>
    <submittedName>
        <fullName evidence="2">E3 ubiquitin-protein ligase RNF168</fullName>
    </submittedName>
</protein>
<reference evidence="2" key="1">
    <citation type="submission" date="2015-10" db="EMBL/GenBank/DDBJ databases">
        <title>EvidentialGene: Evidence-directed Construction of Complete mRNA Transcriptomes without Genomes.</title>
        <authorList>
            <person name="Gilbert D.G."/>
        </authorList>
    </citation>
    <scope>NUCLEOTIDE SEQUENCE</scope>
</reference>
<evidence type="ECO:0000256" key="1">
    <source>
        <dbReference type="SAM" id="MobiDB-lite"/>
    </source>
</evidence>
<accession>A0A0P5B7T0</accession>
<dbReference type="Gene3D" id="2.40.100.10">
    <property type="entry name" value="Cyclophilin-like"/>
    <property type="match status" value="1"/>
</dbReference>
<dbReference type="OrthoDB" id="6358099at2759"/>
<dbReference type="InterPro" id="IPR017907">
    <property type="entry name" value="Znf_RING_CS"/>
</dbReference>
<dbReference type="SUPFAM" id="SSF50891">
    <property type="entry name" value="Cyclophilin-like"/>
    <property type="match status" value="1"/>
</dbReference>
<dbReference type="InterPro" id="IPR013083">
    <property type="entry name" value="Znf_RING/FYVE/PHD"/>
</dbReference>
<sequence length="619" mass="70489">MTYSCILCLKIFILVDFHRQELHNLFGLVVMSSVSMELSDENMSDSDDDMISCHICLLKFNTGSRKPKYLDCHHYFCFTCIQAFSKNDSISCPTCRNLTNMTGRQLEGLATNNIVLHMMTKAMARSRTYEEGEKMNLVTQNKTAITALNSLTQCKKLWCTQCAVLSTAICRKQQHEMRDLAKVLNETSAVVESQINECWVMWDKAIKDRQRVHQYYDDILSSLQLVQSDIMSRMEINNSNVALMESRKQVVDDLRFPACFEDTENGIAFTMAKAKNMRKQLDGWREDGNHCQFASRQLLDTIMTMDKNLFDISFVNDNPDKRSLHSVDLLKQLQHSFNGASHLEPVVKACVSVLSLVISEVAEDQPKQTNGIRSQKPAAREENKITKKLDGGSIKQLSVEMGHQTSNGRAARSHNSSATTKVPAKHSTETTAIRDSLLRLPIVRTTNEWQTVTKSSGKGDNIKNTFFFRMSINGVSTERVVIQLERKRAPIMCGKFVDIFTKENGFRRLQIFKVVKGEAVFCGQRSFHSHTFEDRSDVFVADESDLAEQRGSLLFHIKKYENGITRVSTEFNVVLKNRPRHHRLTSIFARIIEGINEFDKISTMDPKMNNIIFTDCGVC</sequence>
<organism evidence="2">
    <name type="scientific">Daphnia magna</name>
    <dbReference type="NCBI Taxonomy" id="35525"/>
    <lineage>
        <taxon>Eukaryota</taxon>
        <taxon>Metazoa</taxon>
        <taxon>Ecdysozoa</taxon>
        <taxon>Arthropoda</taxon>
        <taxon>Crustacea</taxon>
        <taxon>Branchiopoda</taxon>
        <taxon>Diplostraca</taxon>
        <taxon>Cladocera</taxon>
        <taxon>Anomopoda</taxon>
        <taxon>Daphniidae</taxon>
        <taxon>Daphnia</taxon>
    </lineage>
</organism>
<dbReference type="AlphaFoldDB" id="A0A0P5B7T0"/>
<dbReference type="InterPro" id="IPR002130">
    <property type="entry name" value="Cyclophilin-type_PPIase_dom"/>
</dbReference>
<dbReference type="Pfam" id="PF13639">
    <property type="entry name" value="zf-RING_2"/>
    <property type="match status" value="1"/>
</dbReference>
<feature type="compositionally biased region" description="Polar residues" evidence="1">
    <location>
        <begin position="403"/>
        <end position="420"/>
    </location>
</feature>
<dbReference type="Pfam" id="PF00160">
    <property type="entry name" value="Pro_isomerase"/>
    <property type="match status" value="1"/>
</dbReference>
<dbReference type="PROSITE" id="PS50089">
    <property type="entry name" value="ZF_RING_2"/>
    <property type="match status" value="1"/>
</dbReference>
<dbReference type="PANTHER" id="PTHR25464:SF2">
    <property type="entry name" value="RING-TYPE DOMAIN-CONTAINING PROTEIN"/>
    <property type="match status" value="1"/>
</dbReference>
<dbReference type="Gene3D" id="3.30.40.10">
    <property type="entry name" value="Zinc/RING finger domain, C3HC4 (zinc finger)"/>
    <property type="match status" value="1"/>
</dbReference>
<dbReference type="PROSITE" id="PS00518">
    <property type="entry name" value="ZF_RING_1"/>
    <property type="match status" value="1"/>
</dbReference>
<dbReference type="GO" id="GO:0016874">
    <property type="term" value="F:ligase activity"/>
    <property type="evidence" value="ECO:0007669"/>
    <property type="project" value="UniProtKB-KW"/>
</dbReference>
<dbReference type="SUPFAM" id="SSF57850">
    <property type="entry name" value="RING/U-box"/>
    <property type="match status" value="1"/>
</dbReference>
<feature type="region of interest" description="Disordered" evidence="1">
    <location>
        <begin position="365"/>
        <end position="384"/>
    </location>
</feature>
<evidence type="ECO:0000313" key="2">
    <source>
        <dbReference type="EMBL" id="JAN72720.1"/>
    </source>
</evidence>
<dbReference type="SMART" id="SM00184">
    <property type="entry name" value="RING"/>
    <property type="match status" value="1"/>
</dbReference>
<dbReference type="InterPro" id="IPR029000">
    <property type="entry name" value="Cyclophilin-like_dom_sf"/>
</dbReference>
<feature type="region of interest" description="Disordered" evidence="1">
    <location>
        <begin position="403"/>
        <end position="428"/>
    </location>
</feature>
<proteinExistence type="predicted"/>
<keyword evidence="2" id="KW-0436">Ligase</keyword>
<dbReference type="EMBL" id="GDIQ01022017">
    <property type="protein sequence ID" value="JAN72720.1"/>
    <property type="molecule type" value="Transcribed_RNA"/>
</dbReference>
<dbReference type="PANTHER" id="PTHR25464">
    <property type="entry name" value="TRIPARTITE MOTIF-CONTAINING PROTEIN 2-LIKE PROTEIN"/>
    <property type="match status" value="1"/>
</dbReference>